<feature type="transmembrane region" description="Helical" evidence="1">
    <location>
        <begin position="42"/>
        <end position="64"/>
    </location>
</feature>
<feature type="transmembrane region" description="Helical" evidence="1">
    <location>
        <begin position="137"/>
        <end position="156"/>
    </location>
</feature>
<feature type="transmembrane region" description="Helical" evidence="1">
    <location>
        <begin position="95"/>
        <end position="117"/>
    </location>
</feature>
<evidence type="ECO:0000313" key="3">
    <source>
        <dbReference type="Proteomes" id="UP000248584"/>
    </source>
</evidence>
<keyword evidence="1" id="KW-0812">Transmembrane</keyword>
<keyword evidence="1" id="KW-1133">Transmembrane helix</keyword>
<dbReference type="Proteomes" id="UP000248584">
    <property type="component" value="Unassembled WGS sequence"/>
</dbReference>
<sequence length="165" mass="18981">MTVKDLFRLVFKSIGLGVFFYSTINIFALIGPLLYTEEKTHFFLYLAGSLLALILVYLLFFVFIDRLISILKLDQGFDSQVVHLGEISTSKVFEIVLFTLGMINIVSVLPDFAHWFFMKFQSDVSHQSTDLYVQINNYDIAYNCCYLAIGVLVILLRKQIVKLLE</sequence>
<organism evidence="2 3">
    <name type="scientific">Nonlabens dokdonensis</name>
    <dbReference type="NCBI Taxonomy" id="328515"/>
    <lineage>
        <taxon>Bacteria</taxon>
        <taxon>Pseudomonadati</taxon>
        <taxon>Bacteroidota</taxon>
        <taxon>Flavobacteriia</taxon>
        <taxon>Flavobacteriales</taxon>
        <taxon>Flavobacteriaceae</taxon>
        <taxon>Nonlabens</taxon>
    </lineage>
</organism>
<evidence type="ECO:0000256" key="1">
    <source>
        <dbReference type="SAM" id="Phobius"/>
    </source>
</evidence>
<gene>
    <name evidence="2" type="ORF">LX97_03012</name>
</gene>
<keyword evidence="3" id="KW-1185">Reference proteome</keyword>
<reference evidence="2 3" key="1">
    <citation type="submission" date="2018-06" db="EMBL/GenBank/DDBJ databases">
        <title>Genomic Encyclopedia of Archaeal and Bacterial Type Strains, Phase II (KMG-II): from individual species to whole genera.</title>
        <authorList>
            <person name="Goeker M."/>
        </authorList>
    </citation>
    <scope>NUCLEOTIDE SEQUENCE [LARGE SCALE GENOMIC DNA]</scope>
    <source>
        <strain evidence="2 3">DSM 17205</strain>
    </source>
</reference>
<name>A0ABX5PV66_9FLAO</name>
<dbReference type="RefSeq" id="WP_015363686.1">
    <property type="nucleotide sequence ID" value="NZ_QKZR01000006.1"/>
</dbReference>
<evidence type="ECO:0000313" key="2">
    <source>
        <dbReference type="EMBL" id="PZX37917.1"/>
    </source>
</evidence>
<feature type="transmembrane region" description="Helical" evidence="1">
    <location>
        <begin position="9"/>
        <end position="30"/>
    </location>
</feature>
<comment type="caution">
    <text evidence="2">The sequence shown here is derived from an EMBL/GenBank/DDBJ whole genome shotgun (WGS) entry which is preliminary data.</text>
</comment>
<protein>
    <submittedName>
        <fullName evidence="2">Uncharacterized protein</fullName>
    </submittedName>
</protein>
<proteinExistence type="predicted"/>
<keyword evidence="1" id="KW-0472">Membrane</keyword>
<dbReference type="EMBL" id="QKZR01000006">
    <property type="protein sequence ID" value="PZX37917.1"/>
    <property type="molecule type" value="Genomic_DNA"/>
</dbReference>
<accession>A0ABX5PV66</accession>